<dbReference type="OrthoDB" id="506431at2759"/>
<dbReference type="SUPFAM" id="SSF54637">
    <property type="entry name" value="Thioesterase/thiol ester dehydrase-isomerase"/>
    <property type="match status" value="1"/>
</dbReference>
<organism evidence="2 3">
    <name type="scientific">Lachnellula arida</name>
    <dbReference type="NCBI Taxonomy" id="1316785"/>
    <lineage>
        <taxon>Eukaryota</taxon>
        <taxon>Fungi</taxon>
        <taxon>Dikarya</taxon>
        <taxon>Ascomycota</taxon>
        <taxon>Pezizomycotina</taxon>
        <taxon>Leotiomycetes</taxon>
        <taxon>Helotiales</taxon>
        <taxon>Lachnaceae</taxon>
        <taxon>Lachnellula</taxon>
    </lineage>
</organism>
<dbReference type="PANTHER" id="PTHR47260">
    <property type="entry name" value="UPF0644 PROTEIN PB2B4.06"/>
    <property type="match status" value="1"/>
</dbReference>
<dbReference type="InterPro" id="IPR006683">
    <property type="entry name" value="Thioestr_dom"/>
</dbReference>
<dbReference type="Proteomes" id="UP000469559">
    <property type="component" value="Unassembled WGS sequence"/>
</dbReference>
<dbReference type="PANTHER" id="PTHR47260:SF7">
    <property type="entry name" value="THIOESTERASE FAMILY PROTEIN (AFU_ORTHOLOGUE AFUA_1G10800)"/>
    <property type="match status" value="1"/>
</dbReference>
<dbReference type="InterPro" id="IPR029069">
    <property type="entry name" value="HotDog_dom_sf"/>
</dbReference>
<sequence>MAKNSFFAASTDVKRLTTSHDDLTGELEEFVNNHPIVIKLKSQPELSKSLLKSEIRHNFIGRTLVGPGKVVVSPLTWIETGGKSLVQISYLGMDLCGHPGIVHGGMLATMLDEGFANCCSAAFPNKNGMTANLNINYRAPVFARNFVVLRANTTKAQGRKIWVEGHIETLVTEGEKPIVLVEASALFIELRQSAVGANLSLLGLICGAESIRNLKPDRPLDEALIDVLPSLLNSAEDSIYFGTKFYSELLETGYGRTGKWIQGKPQEKGYWFFPIYVNEDGDEDPSGVVVIVNWYKGWIEYYDPRCSNYLALKGPQQQSDDNRYDGDYILRFLCLCTVRAEIPSDLDVMATRRRFFEVLSKAANAIKAC</sequence>
<evidence type="ECO:0000313" key="2">
    <source>
        <dbReference type="EMBL" id="TVY18699.1"/>
    </source>
</evidence>
<feature type="domain" description="Thioesterase" evidence="1">
    <location>
        <begin position="100"/>
        <end position="168"/>
    </location>
</feature>
<dbReference type="Pfam" id="PF03061">
    <property type="entry name" value="4HBT"/>
    <property type="match status" value="1"/>
</dbReference>
<gene>
    <name evidence="2" type="ORF">LARI1_G006116</name>
</gene>
<dbReference type="Gene3D" id="3.10.129.10">
    <property type="entry name" value="Hotdog Thioesterase"/>
    <property type="match status" value="1"/>
</dbReference>
<dbReference type="InterPro" id="IPR052061">
    <property type="entry name" value="PTE-AB_protein"/>
</dbReference>
<dbReference type="CDD" id="cd03443">
    <property type="entry name" value="PaaI_thioesterase"/>
    <property type="match status" value="1"/>
</dbReference>
<keyword evidence="3" id="KW-1185">Reference proteome</keyword>
<name>A0A8T9BK30_9HELO</name>
<evidence type="ECO:0000259" key="1">
    <source>
        <dbReference type="Pfam" id="PF03061"/>
    </source>
</evidence>
<evidence type="ECO:0000313" key="3">
    <source>
        <dbReference type="Proteomes" id="UP000469559"/>
    </source>
</evidence>
<accession>A0A8T9BK30</accession>
<comment type="caution">
    <text evidence="2">The sequence shown here is derived from an EMBL/GenBank/DDBJ whole genome shotgun (WGS) entry which is preliminary data.</text>
</comment>
<protein>
    <recommendedName>
        <fullName evidence="1">Thioesterase domain-containing protein</fullName>
    </recommendedName>
</protein>
<dbReference type="AlphaFoldDB" id="A0A8T9BK30"/>
<reference evidence="2 3" key="1">
    <citation type="submission" date="2018-05" db="EMBL/GenBank/DDBJ databases">
        <title>Whole genome sequencing for identification of molecular markers to develop diagnostic detection tools for the regulated plant pathogen Lachnellula willkommii.</title>
        <authorList>
            <person name="Giroux E."/>
            <person name="Bilodeau G."/>
        </authorList>
    </citation>
    <scope>NUCLEOTIDE SEQUENCE [LARGE SCALE GENOMIC DNA]</scope>
    <source>
        <strain evidence="2 3">CBS 203.66</strain>
    </source>
</reference>
<dbReference type="SUPFAM" id="SSF54001">
    <property type="entry name" value="Cysteine proteinases"/>
    <property type="match status" value="1"/>
</dbReference>
<dbReference type="InterPro" id="IPR038765">
    <property type="entry name" value="Papain-like_cys_pep_sf"/>
</dbReference>
<proteinExistence type="predicted"/>
<dbReference type="EMBL" id="QGMF01000153">
    <property type="protein sequence ID" value="TVY18699.1"/>
    <property type="molecule type" value="Genomic_DNA"/>
</dbReference>